<name>A0A3E1KJ07_9XANT</name>
<dbReference type="RefSeq" id="WP_064631497.1">
    <property type="nucleotide sequence ID" value="NZ_CP142004.2"/>
</dbReference>
<accession>A0A3E1KJ07</accession>
<keyword evidence="3" id="KW-0808">Transferase</keyword>
<comment type="caution">
    <text evidence="3">The sequence shown here is derived from an EMBL/GenBank/DDBJ whole genome shotgun (WGS) entry which is preliminary data.</text>
</comment>
<dbReference type="STRING" id="1843581.A7D16_13410"/>
<reference evidence="2" key="2">
    <citation type="submission" date="2022-04" db="EMBL/GenBank/DDBJ databases">
        <title>Genomic comparison of 19 strains of Xanthomonas nasturtii, a newly emerging watercress pathogen.</title>
        <authorList>
            <person name="Harrison J."/>
            <person name="Greer S."/>
            <person name="Hussain R."/>
            <person name="Lascelles D."/>
            <person name="Roberts M."/>
            <person name="Carter B."/>
            <person name="Bryning A."/>
            <person name="Carroll S."/>
            <person name="Aspin A."/>
            <person name="Cruz L."/>
            <person name="Cruz J."/>
            <person name="Grant M."/>
            <person name="Vicente J."/>
            <person name="Studholme D.J."/>
        </authorList>
    </citation>
    <scope>NUCLEOTIDE SEQUENCE</scope>
    <source>
        <strain evidence="2">10016B</strain>
    </source>
</reference>
<dbReference type="Proteomes" id="UP001167357">
    <property type="component" value="Unassembled WGS sequence"/>
</dbReference>
<organism evidence="3 4">
    <name type="scientific">Xanthomonas nasturtii</name>
    <dbReference type="NCBI Taxonomy" id="1843581"/>
    <lineage>
        <taxon>Bacteria</taxon>
        <taxon>Pseudomonadati</taxon>
        <taxon>Pseudomonadota</taxon>
        <taxon>Gammaproteobacteria</taxon>
        <taxon>Lysobacterales</taxon>
        <taxon>Lysobacteraceae</taxon>
        <taxon>Xanthomonas</taxon>
    </lineage>
</organism>
<dbReference type="GO" id="GO:0016747">
    <property type="term" value="F:acyltransferase activity, transferring groups other than amino-acyl groups"/>
    <property type="evidence" value="ECO:0007669"/>
    <property type="project" value="InterPro"/>
</dbReference>
<dbReference type="EMBL" id="QUZM01000021">
    <property type="protein sequence ID" value="RFF38598.1"/>
    <property type="molecule type" value="Genomic_DNA"/>
</dbReference>
<dbReference type="Gene3D" id="3.40.630.30">
    <property type="match status" value="1"/>
</dbReference>
<proteinExistence type="predicted"/>
<feature type="domain" description="N-acetyltransferase" evidence="1">
    <location>
        <begin position="26"/>
        <end position="184"/>
    </location>
</feature>
<evidence type="ECO:0000259" key="1">
    <source>
        <dbReference type="PROSITE" id="PS51186"/>
    </source>
</evidence>
<evidence type="ECO:0000313" key="2">
    <source>
        <dbReference type="EMBL" id="MCL1551174.1"/>
    </source>
</evidence>
<dbReference type="InterPro" id="IPR016181">
    <property type="entry name" value="Acyl_CoA_acyltransferase"/>
</dbReference>
<evidence type="ECO:0000313" key="3">
    <source>
        <dbReference type="EMBL" id="RFF38598.1"/>
    </source>
</evidence>
<dbReference type="GeneID" id="97213732"/>
<dbReference type="InterPro" id="IPR000182">
    <property type="entry name" value="GNAT_dom"/>
</dbReference>
<dbReference type="SUPFAM" id="SSF55729">
    <property type="entry name" value="Acyl-CoA N-acyltransferases (Nat)"/>
    <property type="match status" value="1"/>
</dbReference>
<gene>
    <name evidence="3" type="ORF">DZD52_12000</name>
    <name evidence="2" type="ORF">M3O51_07515</name>
</gene>
<dbReference type="OrthoDB" id="5525374at2"/>
<sequence length="184" mass="20715">MQDDADASASVHAGVVPPHALSAHGISLRPEQGDDLAWLRDLYASTRHDEMTQVPWPDTTKRAFLEQQFDLQRTHYRHHFADAAFLIVQVRELRIGRLYLHRTATQHTLVDISLLPDRRGKGIGSHLIAYAQASARAAPCALCLHVLHANRAAQRLYVRHGFVAGHSTQTHLQMHWNPHAQLLS</sequence>
<evidence type="ECO:0000313" key="5">
    <source>
        <dbReference type="Proteomes" id="UP001167357"/>
    </source>
</evidence>
<dbReference type="PROSITE" id="PS51186">
    <property type="entry name" value="GNAT"/>
    <property type="match status" value="1"/>
</dbReference>
<dbReference type="Proteomes" id="UP000259570">
    <property type="component" value="Unassembled WGS sequence"/>
</dbReference>
<dbReference type="EMBL" id="JAMBED010000012">
    <property type="protein sequence ID" value="MCL1551174.1"/>
    <property type="molecule type" value="Genomic_DNA"/>
</dbReference>
<keyword evidence="5" id="KW-1185">Reference proteome</keyword>
<dbReference type="AlphaFoldDB" id="A0A3E1KJ07"/>
<reference evidence="3 4" key="1">
    <citation type="submission" date="2018-08" db="EMBL/GenBank/DDBJ databases">
        <title>Genome sequencing of X. nasturtii WHRI 8984.</title>
        <authorList>
            <person name="Studholme D.J."/>
            <person name="Mchugh J."/>
            <person name="Vicente J."/>
        </authorList>
    </citation>
    <scope>NUCLEOTIDE SEQUENCE [LARGE SCALE GENOMIC DNA]</scope>
    <source>
        <strain evidence="3 4">WHRI 8984</strain>
    </source>
</reference>
<evidence type="ECO:0000313" key="4">
    <source>
        <dbReference type="Proteomes" id="UP000259570"/>
    </source>
</evidence>
<dbReference type="Pfam" id="PF13508">
    <property type="entry name" value="Acetyltransf_7"/>
    <property type="match status" value="1"/>
</dbReference>
<protein>
    <submittedName>
        <fullName evidence="2 3">N-acetyltransferase</fullName>
    </submittedName>
</protein>